<sequence length="716" mass="72588">MKSLSQDGGTSSSASSNGGVGKDQNGDVASAGTKVPGSGNKSGFSTGTPIVLAATGDSGSITRSGISAGSLTITDEAGQLAKTGKTAAETLASLDTTVSTDKDTTGALKPIFDKTQIEAGFTVAKELINQTGTYLDNRAKEAETKAAQAKSGIGADGKPLTDQQRQDLATEAETLKAEWGPGGTYRQITTALTVGVGGNVTGGVTGLVQGATVAYLQELGASKVKEIADSLDNETARAGLHAIVACAGAAASSQACGAAALGAAGGSVINNLLDQINNSTTLSPTEKEERAKEVGTLLAGISTLTGLNPATTANAAQIETENNRLATKSEIKRIQVLAGGDQKKEARLVAAACALIQCYEQYPAGSAERAFYLQLAKVGDSDDLKAERTLLASQSEKVTKSSSQQLVDTVPLFTYSASDGTKDFLSEYQVGTRALGVAQAAGGVAATAVGGSAIAAGGASCTVGVGCGVAALGIATTAWGIDQTTAGATTAITGDPTSTIGGKLIQQGFGVSPATAELVYGLLGGSTAADAALASSGGKVAGAAAQTAGKTQTPGELLPNPYTTVLTEKEARALIGKNEGLIYVAETPRGKQNAIDFQSGTSGAFTDLGTVKPAVPALRYDNPFPNGVNYIRFDGIETPPDGSTLLLIDSKRQLPLWIPEAQNDLKDSLTKIKSALEQNPGFKVVYEFPNLKAANAAQKFIDQTGFTSTISVRVRK</sequence>
<evidence type="ECO:0000313" key="3">
    <source>
        <dbReference type="Proteomes" id="UP000037939"/>
    </source>
</evidence>
<protein>
    <recommendedName>
        <fullName evidence="4">Toxin CdiA</fullName>
    </recommendedName>
</protein>
<dbReference type="EMBL" id="LAQT01000007">
    <property type="protein sequence ID" value="KPC53154.1"/>
    <property type="molecule type" value="Genomic_DNA"/>
</dbReference>
<feature type="region of interest" description="Disordered" evidence="1">
    <location>
        <begin position="147"/>
        <end position="166"/>
    </location>
</feature>
<evidence type="ECO:0000256" key="1">
    <source>
        <dbReference type="SAM" id="MobiDB-lite"/>
    </source>
</evidence>
<gene>
    <name evidence="2" type="ORF">WG78_08690</name>
</gene>
<name>A0A0N0GP49_9NEIS</name>
<dbReference type="STRING" id="857265.WG78_08690"/>
<reference evidence="2 3" key="1">
    <citation type="submission" date="2015-07" db="EMBL/GenBank/DDBJ databases">
        <title>Draft genome sequence of the Amantichitinum ursilacus IGB-41, a new chitin-degrading bacterium.</title>
        <authorList>
            <person name="Kirstahler P."/>
            <person name="Guenther M."/>
            <person name="Grumaz C."/>
            <person name="Rupp S."/>
            <person name="Zibek S."/>
            <person name="Sohn K."/>
        </authorList>
    </citation>
    <scope>NUCLEOTIDE SEQUENCE [LARGE SCALE GENOMIC DNA]</scope>
    <source>
        <strain evidence="2 3">IGB-41</strain>
    </source>
</reference>
<comment type="caution">
    <text evidence="2">The sequence shown here is derived from an EMBL/GenBank/DDBJ whole genome shotgun (WGS) entry which is preliminary data.</text>
</comment>
<accession>A0A0N0GP49</accession>
<dbReference type="PATRIC" id="fig|857265.3.peg.1782"/>
<feature type="compositionally biased region" description="Low complexity" evidence="1">
    <location>
        <begin position="1"/>
        <end position="17"/>
    </location>
</feature>
<organism evidence="2 3">
    <name type="scientific">Amantichitinum ursilacus</name>
    <dbReference type="NCBI Taxonomy" id="857265"/>
    <lineage>
        <taxon>Bacteria</taxon>
        <taxon>Pseudomonadati</taxon>
        <taxon>Pseudomonadota</taxon>
        <taxon>Betaproteobacteria</taxon>
        <taxon>Neisseriales</taxon>
        <taxon>Chitinibacteraceae</taxon>
        <taxon>Amantichitinum</taxon>
    </lineage>
</organism>
<dbReference type="AlphaFoldDB" id="A0A0N0GP49"/>
<evidence type="ECO:0008006" key="4">
    <source>
        <dbReference type="Google" id="ProtNLM"/>
    </source>
</evidence>
<proteinExistence type="predicted"/>
<evidence type="ECO:0000313" key="2">
    <source>
        <dbReference type="EMBL" id="KPC53154.1"/>
    </source>
</evidence>
<dbReference type="Proteomes" id="UP000037939">
    <property type="component" value="Unassembled WGS sequence"/>
</dbReference>
<feature type="region of interest" description="Disordered" evidence="1">
    <location>
        <begin position="1"/>
        <end position="45"/>
    </location>
</feature>
<keyword evidence="3" id="KW-1185">Reference proteome</keyword>